<dbReference type="InterPro" id="IPR041698">
    <property type="entry name" value="Methyltransf_25"/>
</dbReference>
<name>A0ABS4TVG2_9PSEU</name>
<dbReference type="Gene3D" id="3.40.50.150">
    <property type="entry name" value="Vaccinia Virus protein VP39"/>
    <property type="match status" value="1"/>
</dbReference>
<reference evidence="2 3" key="1">
    <citation type="submission" date="2021-03" db="EMBL/GenBank/DDBJ databases">
        <title>Sequencing the genomes of 1000 actinobacteria strains.</title>
        <authorList>
            <person name="Klenk H.-P."/>
        </authorList>
    </citation>
    <scope>NUCLEOTIDE SEQUENCE [LARGE SCALE GENOMIC DNA]</scope>
    <source>
        <strain evidence="2 3">DSM 46670</strain>
    </source>
</reference>
<evidence type="ECO:0000259" key="1">
    <source>
        <dbReference type="Pfam" id="PF13649"/>
    </source>
</evidence>
<proteinExistence type="predicted"/>
<keyword evidence="2" id="KW-0830">Ubiquinone</keyword>
<dbReference type="Proteomes" id="UP001519332">
    <property type="component" value="Unassembled WGS sequence"/>
</dbReference>
<dbReference type="SUPFAM" id="SSF53335">
    <property type="entry name" value="S-adenosyl-L-methionine-dependent methyltransferases"/>
    <property type="match status" value="1"/>
</dbReference>
<dbReference type="InterPro" id="IPR029063">
    <property type="entry name" value="SAM-dependent_MTases_sf"/>
</dbReference>
<dbReference type="EMBL" id="JAGINW010000001">
    <property type="protein sequence ID" value="MBP2328377.1"/>
    <property type="molecule type" value="Genomic_DNA"/>
</dbReference>
<sequence>MDYRPVRFGLVGCGHHTYPVIDGIPVLRQGRVAVQHHTTSAQEVSGPAVADLVEWVKAGNGQEALVCLLSFPPNVPVRGGHRLWGVPGAAALGTWLRRRTVRKMLAQQHSAQDWMRLFYLRSRGVDQELMGYFLCRFGQPRHLAALTCLQVLPDDDRPVLDLACGFGHLAHTIVQWPRSRPVVGVDRNFFQLWVAKRHIAPEAMFVCADAGDGLPFPDDTFGGALCSDAFHLLPGKQFCLDELRRCTPGGPILLTRVGNRHVEPNEGSELSPAEYLGLAMNMHTVLFDENELVRSYLANTAPEVCSADTEAKWLTIIAGPQALDLGPPRQSGDWPHAAGRLAINPIYAHHQAQHGGTALIFQFPSTWYAFENARMLDYHQPAITLDAKQVRGIHDGELTPELATLVEQFVLIGVPDHYLHAPGATRQPAP</sequence>
<evidence type="ECO:0000313" key="2">
    <source>
        <dbReference type="EMBL" id="MBP2328377.1"/>
    </source>
</evidence>
<accession>A0ABS4TVG2</accession>
<dbReference type="RefSeq" id="WP_209645380.1">
    <property type="nucleotide sequence ID" value="NZ_JAGINW010000001.1"/>
</dbReference>
<feature type="domain" description="Methyltransferase" evidence="1">
    <location>
        <begin position="159"/>
        <end position="247"/>
    </location>
</feature>
<comment type="caution">
    <text evidence="2">The sequence shown here is derived from an EMBL/GenBank/DDBJ whole genome shotgun (WGS) entry which is preliminary data.</text>
</comment>
<dbReference type="CDD" id="cd02440">
    <property type="entry name" value="AdoMet_MTases"/>
    <property type="match status" value="1"/>
</dbReference>
<protein>
    <submittedName>
        <fullName evidence="2">Ubiquinone/menaquinone biosynthesis C-methylase UbiE</fullName>
    </submittedName>
</protein>
<dbReference type="Pfam" id="PF13649">
    <property type="entry name" value="Methyltransf_25"/>
    <property type="match status" value="1"/>
</dbReference>
<keyword evidence="3" id="KW-1185">Reference proteome</keyword>
<organism evidence="2 3">
    <name type="scientific">Kibdelosporangium banguiense</name>
    <dbReference type="NCBI Taxonomy" id="1365924"/>
    <lineage>
        <taxon>Bacteria</taxon>
        <taxon>Bacillati</taxon>
        <taxon>Actinomycetota</taxon>
        <taxon>Actinomycetes</taxon>
        <taxon>Pseudonocardiales</taxon>
        <taxon>Pseudonocardiaceae</taxon>
        <taxon>Kibdelosporangium</taxon>
    </lineage>
</organism>
<evidence type="ECO:0000313" key="3">
    <source>
        <dbReference type="Proteomes" id="UP001519332"/>
    </source>
</evidence>
<gene>
    <name evidence="2" type="ORF">JOF56_008762</name>
</gene>